<feature type="chain" id="PRO_5045965578" evidence="1">
    <location>
        <begin position="35"/>
        <end position="80"/>
    </location>
</feature>
<keyword evidence="1" id="KW-0732">Signal</keyword>
<evidence type="ECO:0000256" key="1">
    <source>
        <dbReference type="SAM" id="SignalP"/>
    </source>
</evidence>
<protein>
    <submittedName>
        <fullName evidence="2">Uncharacterized protein</fullName>
    </submittedName>
</protein>
<feature type="signal peptide" evidence="1">
    <location>
        <begin position="1"/>
        <end position="34"/>
    </location>
</feature>
<evidence type="ECO:0000313" key="2">
    <source>
        <dbReference type="EMBL" id="MFB9530602.1"/>
    </source>
</evidence>
<organism evidence="2 3">
    <name type="scientific">Nonomuraea roseola</name>
    <dbReference type="NCBI Taxonomy" id="46179"/>
    <lineage>
        <taxon>Bacteria</taxon>
        <taxon>Bacillati</taxon>
        <taxon>Actinomycetota</taxon>
        <taxon>Actinomycetes</taxon>
        <taxon>Streptosporangiales</taxon>
        <taxon>Streptosporangiaceae</taxon>
        <taxon>Nonomuraea</taxon>
    </lineage>
</organism>
<keyword evidence="3" id="KW-1185">Reference proteome</keyword>
<dbReference type="PROSITE" id="PS51318">
    <property type="entry name" value="TAT"/>
    <property type="match status" value="1"/>
</dbReference>
<dbReference type="InterPro" id="IPR006311">
    <property type="entry name" value="TAT_signal"/>
</dbReference>
<comment type="caution">
    <text evidence="2">The sequence shown here is derived from an EMBL/GenBank/DDBJ whole genome shotgun (WGS) entry which is preliminary data.</text>
</comment>
<reference evidence="2 3" key="1">
    <citation type="submission" date="2024-09" db="EMBL/GenBank/DDBJ databases">
        <authorList>
            <person name="Sun Q."/>
            <person name="Mori K."/>
        </authorList>
    </citation>
    <scope>NUCLEOTIDE SEQUENCE [LARGE SCALE GENOMIC DNA]</scope>
    <source>
        <strain evidence="2 3">JCM 3323</strain>
    </source>
</reference>
<dbReference type="RefSeq" id="WP_346121159.1">
    <property type="nucleotide sequence ID" value="NZ_BAAAXC010000012.1"/>
</dbReference>
<proteinExistence type="predicted"/>
<name>A0ABV5Q533_9ACTN</name>
<evidence type="ECO:0000313" key="3">
    <source>
        <dbReference type="Proteomes" id="UP001589646"/>
    </source>
</evidence>
<accession>A0ABV5Q533</accession>
<dbReference type="Proteomes" id="UP001589646">
    <property type="component" value="Unassembled WGS sequence"/>
</dbReference>
<gene>
    <name evidence="2" type="ORF">ACFFRN_28750</name>
</gene>
<dbReference type="EMBL" id="JBHMCE010000009">
    <property type="protein sequence ID" value="MFB9530602.1"/>
    <property type="molecule type" value="Genomic_DNA"/>
</dbReference>
<sequence length="80" mass="8174">MRRIPDVRRAAAIAAAATVLGLAAAPLTATSALAAPASAPAATVAAPLCPPSGCSEKPKEELHKQIRFLVRALILNTFNT</sequence>